<name>A0A378NTG8_9FIRM</name>
<accession>A0A378NTG8</accession>
<dbReference type="Proteomes" id="UP000255234">
    <property type="component" value="Unassembled WGS sequence"/>
</dbReference>
<dbReference type="EMBL" id="UGPP01000001">
    <property type="protein sequence ID" value="STY71147.1"/>
    <property type="molecule type" value="Genomic_DNA"/>
</dbReference>
<dbReference type="RefSeq" id="WP_181805642.1">
    <property type="nucleotide sequence ID" value="NZ_UGPP01000001.1"/>
</dbReference>
<protein>
    <submittedName>
        <fullName evidence="1">Uncharacterized protein</fullName>
    </submittedName>
</protein>
<reference evidence="1 2" key="1">
    <citation type="submission" date="2018-06" db="EMBL/GenBank/DDBJ databases">
        <authorList>
            <consortium name="Pathogen Informatics"/>
            <person name="Doyle S."/>
        </authorList>
    </citation>
    <scope>NUCLEOTIDE SEQUENCE [LARGE SCALE GENOMIC DNA]</scope>
    <source>
        <strain evidence="1 2">NCTC10571</strain>
    </source>
</reference>
<evidence type="ECO:0000313" key="2">
    <source>
        <dbReference type="Proteomes" id="UP000255234"/>
    </source>
</evidence>
<sequence length="56" mass="6514">MIVNKVETTRVFNINFKNDEFNSLIDEINKIYTKVPPDQIPTILALKDSLVYSNKE</sequence>
<proteinExistence type="predicted"/>
<dbReference type="AlphaFoldDB" id="A0A378NTG8"/>
<evidence type="ECO:0000313" key="1">
    <source>
        <dbReference type="EMBL" id="STY71147.1"/>
    </source>
</evidence>
<gene>
    <name evidence="1" type="ORF">NCTC10571_01299</name>
</gene>
<organism evidence="1 2">
    <name type="scientific">Megamonas hypermegale</name>
    <dbReference type="NCBI Taxonomy" id="158847"/>
    <lineage>
        <taxon>Bacteria</taxon>
        <taxon>Bacillati</taxon>
        <taxon>Bacillota</taxon>
        <taxon>Negativicutes</taxon>
        <taxon>Selenomonadales</taxon>
        <taxon>Selenomonadaceae</taxon>
        <taxon>Megamonas</taxon>
    </lineage>
</organism>